<dbReference type="PROSITE" id="PS00356">
    <property type="entry name" value="HTH_LACI_1"/>
    <property type="match status" value="1"/>
</dbReference>
<accession>A0A1T5ICS4</accession>
<protein>
    <submittedName>
        <fullName evidence="6">Transcriptional regulator, LacI family</fullName>
    </submittedName>
</protein>
<dbReference type="PANTHER" id="PTHR30146">
    <property type="entry name" value="LACI-RELATED TRANSCRIPTIONAL REPRESSOR"/>
    <property type="match status" value="1"/>
</dbReference>
<dbReference type="SUPFAM" id="SSF47413">
    <property type="entry name" value="lambda repressor-like DNA-binding domains"/>
    <property type="match status" value="1"/>
</dbReference>
<evidence type="ECO:0000256" key="4">
    <source>
        <dbReference type="SAM" id="MobiDB-lite"/>
    </source>
</evidence>
<reference evidence="6 7" key="1">
    <citation type="submission" date="2017-02" db="EMBL/GenBank/DDBJ databases">
        <authorList>
            <person name="Peterson S.W."/>
        </authorList>
    </citation>
    <scope>NUCLEOTIDE SEQUENCE [LARGE SCALE GENOMIC DNA]</scope>
    <source>
        <strain evidence="6 7">VKM Ac-2059</strain>
    </source>
</reference>
<dbReference type="InterPro" id="IPR046335">
    <property type="entry name" value="LacI/GalR-like_sensor"/>
</dbReference>
<keyword evidence="7" id="KW-1185">Reference proteome</keyword>
<keyword evidence="1" id="KW-0805">Transcription regulation</keyword>
<dbReference type="EMBL" id="FUZP01000001">
    <property type="protein sequence ID" value="SKC37001.1"/>
    <property type="molecule type" value="Genomic_DNA"/>
</dbReference>
<evidence type="ECO:0000256" key="3">
    <source>
        <dbReference type="ARBA" id="ARBA00023163"/>
    </source>
</evidence>
<dbReference type="InterPro" id="IPR028082">
    <property type="entry name" value="Peripla_BP_I"/>
</dbReference>
<dbReference type="Pfam" id="PF13377">
    <property type="entry name" value="Peripla_BP_3"/>
    <property type="match status" value="1"/>
</dbReference>
<evidence type="ECO:0000256" key="1">
    <source>
        <dbReference type="ARBA" id="ARBA00023015"/>
    </source>
</evidence>
<feature type="region of interest" description="Disordered" evidence="4">
    <location>
        <begin position="349"/>
        <end position="372"/>
    </location>
</feature>
<evidence type="ECO:0000313" key="7">
    <source>
        <dbReference type="Proteomes" id="UP000190857"/>
    </source>
</evidence>
<organism evidence="6 7">
    <name type="scientific">Okibacterium fritillariae</name>
    <dbReference type="NCBI Taxonomy" id="123320"/>
    <lineage>
        <taxon>Bacteria</taxon>
        <taxon>Bacillati</taxon>
        <taxon>Actinomycetota</taxon>
        <taxon>Actinomycetes</taxon>
        <taxon>Micrococcales</taxon>
        <taxon>Microbacteriaceae</taxon>
        <taxon>Okibacterium</taxon>
    </lineage>
</organism>
<evidence type="ECO:0000256" key="2">
    <source>
        <dbReference type="ARBA" id="ARBA00023125"/>
    </source>
</evidence>
<evidence type="ECO:0000313" key="6">
    <source>
        <dbReference type="EMBL" id="SKC37001.1"/>
    </source>
</evidence>
<keyword evidence="2" id="KW-0238">DNA-binding</keyword>
<dbReference type="STRING" id="123320.SAMN06309945_0267"/>
<dbReference type="PROSITE" id="PS50932">
    <property type="entry name" value="HTH_LACI_2"/>
    <property type="match status" value="1"/>
</dbReference>
<dbReference type="PANTHER" id="PTHR30146:SF109">
    <property type="entry name" value="HTH-TYPE TRANSCRIPTIONAL REGULATOR GALS"/>
    <property type="match status" value="1"/>
</dbReference>
<dbReference type="OrthoDB" id="37081at2"/>
<dbReference type="GO" id="GO:0000976">
    <property type="term" value="F:transcription cis-regulatory region binding"/>
    <property type="evidence" value="ECO:0007669"/>
    <property type="project" value="TreeGrafter"/>
</dbReference>
<dbReference type="GO" id="GO:0003700">
    <property type="term" value="F:DNA-binding transcription factor activity"/>
    <property type="evidence" value="ECO:0007669"/>
    <property type="project" value="TreeGrafter"/>
</dbReference>
<dbReference type="AlphaFoldDB" id="A0A1T5ICS4"/>
<name>A0A1T5ICS4_9MICO</name>
<dbReference type="CDD" id="cd01392">
    <property type="entry name" value="HTH_LacI"/>
    <property type="match status" value="1"/>
</dbReference>
<keyword evidence="3" id="KW-0804">Transcription</keyword>
<gene>
    <name evidence="6" type="ORF">SAMN06309945_0267</name>
</gene>
<feature type="compositionally biased region" description="Low complexity" evidence="4">
    <location>
        <begin position="361"/>
        <end position="372"/>
    </location>
</feature>
<dbReference type="InterPro" id="IPR000843">
    <property type="entry name" value="HTH_LacI"/>
</dbReference>
<feature type="region of interest" description="Disordered" evidence="4">
    <location>
        <begin position="1"/>
        <end position="22"/>
    </location>
</feature>
<dbReference type="SMART" id="SM00354">
    <property type="entry name" value="HTH_LACI"/>
    <property type="match status" value="1"/>
</dbReference>
<dbReference type="Gene3D" id="3.40.50.2300">
    <property type="match status" value="2"/>
</dbReference>
<feature type="domain" description="HTH lacI-type" evidence="5">
    <location>
        <begin position="23"/>
        <end position="77"/>
    </location>
</feature>
<dbReference type="Proteomes" id="UP000190857">
    <property type="component" value="Unassembled WGS sequence"/>
</dbReference>
<sequence length="372" mass="39014">MVHESLHHPARGSIRGPRRRSSVTISDVAARAGVSTGTVSNVLNRPNHVDADMVRKVQAAISELGYVRNSAARSLAAGSSSSVGFVLVDLANSLFADMARGAEAEAERAGFYLVIANSDVRAEKQRAYLDHFAQEQVAGTLLTAVGNDVSGLSDARRAGQHVVLLDIDPRAVEDSCTVVTDYEAAGYLAATHLIELGRRRIAFAGGPIDGYAVGGRWRGVQRAVAEAGDGVSLVHYDSPDVRVDDGHLIGERLVAAPASERPDGVVTAADLVAFGLMQRLLDAGIHIPSDVAIVACDDNKSAYGSAVPISTVDLPGFEMGRSGMQLLLDELDNGEHHLHRTVVIPPQLTVRESSVGRSGGAATPTAPPTAAN</sequence>
<dbReference type="Gene3D" id="1.10.260.40">
    <property type="entry name" value="lambda repressor-like DNA-binding domains"/>
    <property type="match status" value="1"/>
</dbReference>
<dbReference type="InterPro" id="IPR010982">
    <property type="entry name" value="Lambda_DNA-bd_dom_sf"/>
</dbReference>
<dbReference type="SUPFAM" id="SSF53822">
    <property type="entry name" value="Periplasmic binding protein-like I"/>
    <property type="match status" value="1"/>
</dbReference>
<dbReference type="RefSeq" id="WP_079726501.1">
    <property type="nucleotide sequence ID" value="NZ_FUZP01000001.1"/>
</dbReference>
<evidence type="ECO:0000259" key="5">
    <source>
        <dbReference type="PROSITE" id="PS50932"/>
    </source>
</evidence>
<dbReference type="CDD" id="cd06267">
    <property type="entry name" value="PBP1_LacI_sugar_binding-like"/>
    <property type="match status" value="1"/>
</dbReference>
<dbReference type="Pfam" id="PF00356">
    <property type="entry name" value="LacI"/>
    <property type="match status" value="1"/>
</dbReference>
<proteinExistence type="predicted"/>